<dbReference type="SUPFAM" id="SSF55136">
    <property type="entry name" value="Probable bacterial effector-binding domain"/>
    <property type="match status" value="1"/>
</dbReference>
<dbReference type="EMBL" id="VTFT01000003">
    <property type="protein sequence ID" value="TYT23047.1"/>
    <property type="molecule type" value="Genomic_DNA"/>
</dbReference>
<evidence type="ECO:0000256" key="1">
    <source>
        <dbReference type="ARBA" id="ARBA00023015"/>
    </source>
</evidence>
<dbReference type="PANTHER" id="PTHR40055">
    <property type="entry name" value="TRANSCRIPTIONAL REGULATOR YGIV-RELATED"/>
    <property type="match status" value="1"/>
</dbReference>
<organism evidence="5 6">
    <name type="scientific">Luteimonas viscosa</name>
    <dbReference type="NCBI Taxonomy" id="1132694"/>
    <lineage>
        <taxon>Bacteria</taxon>
        <taxon>Pseudomonadati</taxon>
        <taxon>Pseudomonadota</taxon>
        <taxon>Gammaproteobacteria</taxon>
        <taxon>Lysobacterales</taxon>
        <taxon>Lysobacteraceae</taxon>
        <taxon>Luteimonas</taxon>
    </lineage>
</organism>
<evidence type="ECO:0000313" key="6">
    <source>
        <dbReference type="Proteomes" id="UP000324973"/>
    </source>
</evidence>
<sequence>MKSDTRIACARRIDAVVAHLQATIARGDPLPDLAELARIAHFSPFHFHRVWRALTGEPVGRTVSRLRLLRALQLLRDPDADITTVAQAVGYDTAQAFARAFRDALDASPGELRGRPERIDAAVARLGAPAVPSGPDPALQVEVVSLAPFEVVALRNRGAFADLDAAFGRLFGWAAEAGVVDSIVGLHGVPHADHRDVPPETLEFDCAIELAVQAAPSPPLQRMVLDGGTFARVRHVGAYDRLEDLTDRVLARWWPDSGHALRAAPIRHVFLDDPEAVPESLLRADILVPLEPGHS</sequence>
<evidence type="ECO:0000256" key="2">
    <source>
        <dbReference type="ARBA" id="ARBA00023125"/>
    </source>
</evidence>
<dbReference type="PANTHER" id="PTHR40055:SF1">
    <property type="entry name" value="TRANSCRIPTIONAL REGULATOR YGIV-RELATED"/>
    <property type="match status" value="1"/>
</dbReference>
<dbReference type="InterPro" id="IPR010499">
    <property type="entry name" value="AraC_E-bd"/>
</dbReference>
<evidence type="ECO:0000313" key="5">
    <source>
        <dbReference type="EMBL" id="TYT23047.1"/>
    </source>
</evidence>
<dbReference type="SMART" id="SM00871">
    <property type="entry name" value="AraC_E_bind"/>
    <property type="match status" value="1"/>
</dbReference>
<dbReference type="SUPFAM" id="SSF46689">
    <property type="entry name" value="Homeodomain-like"/>
    <property type="match status" value="1"/>
</dbReference>
<protein>
    <submittedName>
        <fullName evidence="5">AraC family transcriptional regulator</fullName>
    </submittedName>
</protein>
<evidence type="ECO:0000256" key="3">
    <source>
        <dbReference type="ARBA" id="ARBA00023163"/>
    </source>
</evidence>
<evidence type="ECO:0000259" key="4">
    <source>
        <dbReference type="PROSITE" id="PS01124"/>
    </source>
</evidence>
<dbReference type="AlphaFoldDB" id="A0A5D4XER3"/>
<dbReference type="InterPro" id="IPR018060">
    <property type="entry name" value="HTH_AraC"/>
</dbReference>
<dbReference type="PROSITE" id="PS01124">
    <property type="entry name" value="HTH_ARAC_FAMILY_2"/>
    <property type="match status" value="1"/>
</dbReference>
<dbReference type="Gene3D" id="1.10.10.60">
    <property type="entry name" value="Homeodomain-like"/>
    <property type="match status" value="2"/>
</dbReference>
<dbReference type="Proteomes" id="UP000324973">
    <property type="component" value="Unassembled WGS sequence"/>
</dbReference>
<keyword evidence="3" id="KW-0804">Transcription</keyword>
<dbReference type="Pfam" id="PF12833">
    <property type="entry name" value="HTH_18"/>
    <property type="match status" value="1"/>
</dbReference>
<feature type="domain" description="HTH araC/xylS-type" evidence="4">
    <location>
        <begin position="14"/>
        <end position="115"/>
    </location>
</feature>
<dbReference type="InterPro" id="IPR050908">
    <property type="entry name" value="SmbC-like"/>
</dbReference>
<dbReference type="InterPro" id="IPR018062">
    <property type="entry name" value="HTH_AraC-typ_CS"/>
</dbReference>
<dbReference type="GO" id="GO:0003700">
    <property type="term" value="F:DNA-binding transcription factor activity"/>
    <property type="evidence" value="ECO:0007669"/>
    <property type="project" value="InterPro"/>
</dbReference>
<keyword evidence="6" id="KW-1185">Reference proteome</keyword>
<dbReference type="SMART" id="SM00342">
    <property type="entry name" value="HTH_ARAC"/>
    <property type="match status" value="1"/>
</dbReference>
<dbReference type="RefSeq" id="WP_149104754.1">
    <property type="nucleotide sequence ID" value="NZ_VTFT01000003.1"/>
</dbReference>
<dbReference type="PROSITE" id="PS00041">
    <property type="entry name" value="HTH_ARAC_FAMILY_1"/>
    <property type="match status" value="1"/>
</dbReference>
<dbReference type="OrthoDB" id="282744at2"/>
<name>A0A5D4XER3_9GAMM</name>
<reference evidence="5 6" key="1">
    <citation type="submission" date="2019-08" db="EMBL/GenBank/DDBJ databases">
        <title>Luteimonas viscosus sp. nov., isolated from soil of a sunflower field.</title>
        <authorList>
            <person name="Jianli Z."/>
            <person name="Ying Z."/>
        </authorList>
    </citation>
    <scope>NUCLEOTIDE SEQUENCE [LARGE SCALE GENOMIC DNA]</scope>
    <source>
        <strain evidence="5 6">XBU10</strain>
    </source>
</reference>
<proteinExistence type="predicted"/>
<dbReference type="Gene3D" id="3.20.80.10">
    <property type="entry name" value="Regulatory factor, effector binding domain"/>
    <property type="match status" value="1"/>
</dbReference>
<dbReference type="InterPro" id="IPR011256">
    <property type="entry name" value="Reg_factor_effector_dom_sf"/>
</dbReference>
<keyword evidence="1" id="KW-0805">Transcription regulation</keyword>
<dbReference type="InterPro" id="IPR029442">
    <property type="entry name" value="GyrI-like"/>
</dbReference>
<keyword evidence="2" id="KW-0238">DNA-binding</keyword>
<gene>
    <name evidence="5" type="ORF">FZO89_17530</name>
</gene>
<dbReference type="InterPro" id="IPR009057">
    <property type="entry name" value="Homeodomain-like_sf"/>
</dbReference>
<comment type="caution">
    <text evidence="5">The sequence shown here is derived from an EMBL/GenBank/DDBJ whole genome shotgun (WGS) entry which is preliminary data.</text>
</comment>
<dbReference type="GO" id="GO:0043565">
    <property type="term" value="F:sequence-specific DNA binding"/>
    <property type="evidence" value="ECO:0007669"/>
    <property type="project" value="InterPro"/>
</dbReference>
<dbReference type="Pfam" id="PF06445">
    <property type="entry name" value="GyrI-like"/>
    <property type="match status" value="1"/>
</dbReference>
<accession>A0A5D4XER3</accession>